<evidence type="ECO:0000313" key="3">
    <source>
        <dbReference type="Proteomes" id="UP001597185"/>
    </source>
</evidence>
<comment type="caution">
    <text evidence="2">The sequence shown here is derived from an EMBL/GenBank/DDBJ whole genome shotgun (WGS) entry which is preliminary data.</text>
</comment>
<keyword evidence="1" id="KW-0812">Transmembrane</keyword>
<proteinExistence type="predicted"/>
<accession>A0ABD6C0D1</accession>
<reference evidence="2 3" key="1">
    <citation type="journal article" date="2019" name="Int. J. Syst. Evol. Microbiol.">
        <title>The Global Catalogue of Microorganisms (GCM) 10K type strain sequencing project: providing services to taxonomists for standard genome sequencing and annotation.</title>
        <authorList>
            <consortium name="The Broad Institute Genomics Platform"/>
            <consortium name="The Broad Institute Genome Sequencing Center for Infectious Disease"/>
            <person name="Wu L."/>
            <person name="Ma J."/>
        </authorList>
    </citation>
    <scope>NUCLEOTIDE SEQUENCE [LARGE SCALE GENOMIC DNA]</scope>
    <source>
        <strain evidence="2 3">CGMCC 1.12689</strain>
    </source>
</reference>
<sequence>MSLRTAGRQNGLLTAALLLFVGWTVLTLLNVAASAGPIAASEWIGQHGIGGVVGGVVLLVLIGFTVAVFGELGEQNPEPEEWPPQ</sequence>
<evidence type="ECO:0000256" key="1">
    <source>
        <dbReference type="SAM" id="Phobius"/>
    </source>
</evidence>
<keyword evidence="1" id="KW-1133">Transmembrane helix</keyword>
<organism evidence="2 3">
    <name type="scientific">Halorubrum laminariae</name>
    <dbReference type="NCBI Taxonomy" id="1433523"/>
    <lineage>
        <taxon>Archaea</taxon>
        <taxon>Methanobacteriati</taxon>
        <taxon>Methanobacteriota</taxon>
        <taxon>Stenosarchaea group</taxon>
        <taxon>Halobacteria</taxon>
        <taxon>Halobacteriales</taxon>
        <taxon>Haloferacaceae</taxon>
        <taxon>Halorubrum</taxon>
    </lineage>
</organism>
<dbReference type="Proteomes" id="UP001597185">
    <property type="component" value="Unassembled WGS sequence"/>
</dbReference>
<feature type="transmembrane region" description="Helical" evidence="1">
    <location>
        <begin position="44"/>
        <end position="69"/>
    </location>
</feature>
<gene>
    <name evidence="2" type="ORF">ACFR9T_08685</name>
</gene>
<dbReference type="AlphaFoldDB" id="A0ABD6C0D1"/>
<evidence type="ECO:0000313" key="2">
    <source>
        <dbReference type="EMBL" id="MFD1570666.1"/>
    </source>
</evidence>
<keyword evidence="3" id="KW-1185">Reference proteome</keyword>
<name>A0ABD6C0D1_9EURY</name>
<dbReference type="EMBL" id="JBHUDB010000004">
    <property type="protein sequence ID" value="MFD1570666.1"/>
    <property type="molecule type" value="Genomic_DNA"/>
</dbReference>
<keyword evidence="1" id="KW-0472">Membrane</keyword>
<dbReference type="RefSeq" id="WP_256416916.1">
    <property type="nucleotide sequence ID" value="NZ_JANHDL010000001.1"/>
</dbReference>
<protein>
    <submittedName>
        <fullName evidence="2">Uncharacterized protein</fullName>
    </submittedName>
</protein>